<dbReference type="InterPro" id="IPR011067">
    <property type="entry name" value="Plasmid_toxin/cell-grow_inhib"/>
</dbReference>
<dbReference type="GO" id="GO:0016075">
    <property type="term" value="P:rRNA catabolic process"/>
    <property type="evidence" value="ECO:0007669"/>
    <property type="project" value="TreeGrafter"/>
</dbReference>
<dbReference type="AlphaFoldDB" id="E8WWJ1"/>
<dbReference type="eggNOG" id="COG2337">
    <property type="taxonomic scope" value="Bacteria"/>
</dbReference>
<dbReference type="STRING" id="1198114.AciX9_2630"/>
<organism evidence="2">
    <name type="scientific">Granulicella tundricola (strain ATCC BAA-1859 / DSM 23138 / MP5ACTX9)</name>
    <dbReference type="NCBI Taxonomy" id="1198114"/>
    <lineage>
        <taxon>Bacteria</taxon>
        <taxon>Pseudomonadati</taxon>
        <taxon>Acidobacteriota</taxon>
        <taxon>Terriglobia</taxon>
        <taxon>Terriglobales</taxon>
        <taxon>Acidobacteriaceae</taxon>
        <taxon>Granulicella</taxon>
    </lineage>
</organism>
<dbReference type="Pfam" id="PF02452">
    <property type="entry name" value="PemK_toxin"/>
    <property type="match status" value="1"/>
</dbReference>
<dbReference type="RefSeq" id="WP_013580970.1">
    <property type="nucleotide sequence ID" value="NC_015064.1"/>
</dbReference>
<reference evidence="2" key="1">
    <citation type="submission" date="2011-01" db="EMBL/GenBank/DDBJ databases">
        <title>Complete sequence of chromosome of Acidobacterium sp. MP5ACTX9.</title>
        <authorList>
            <consortium name="US DOE Joint Genome Institute"/>
            <person name="Lucas S."/>
            <person name="Copeland A."/>
            <person name="Lapidus A."/>
            <person name="Cheng J.-F."/>
            <person name="Goodwin L."/>
            <person name="Pitluck S."/>
            <person name="Teshima H."/>
            <person name="Detter J.C."/>
            <person name="Han C."/>
            <person name="Tapia R."/>
            <person name="Land M."/>
            <person name="Hauser L."/>
            <person name="Kyrpides N."/>
            <person name="Ivanova N."/>
            <person name="Ovchinnikova G."/>
            <person name="Pagani I."/>
            <person name="Rawat S.R."/>
            <person name="Mannisto M."/>
            <person name="Haggblom M.M."/>
            <person name="Woyke T."/>
        </authorList>
    </citation>
    <scope>NUCLEOTIDE SEQUENCE [LARGE SCALE GENOMIC DNA]</scope>
    <source>
        <strain evidence="2">MP5ACTX9</strain>
    </source>
</reference>
<dbReference type="Gene3D" id="2.30.30.110">
    <property type="match status" value="1"/>
</dbReference>
<dbReference type="KEGG" id="acm:AciX9_2630"/>
<name>E8WWJ1_GRATM</name>
<evidence type="ECO:0000313" key="2">
    <source>
        <dbReference type="Proteomes" id="UP000000343"/>
    </source>
</evidence>
<sequence length="111" mass="12371">MKRGEIYMVSLEPTQGHEQRGFRPVLVISPDEFNRLTRAPMVLPITNGGGFARRSGFAVSLDGMGLKTTGVVRCDQLRVLDLEARNARLVELVPRTTVIEVLSRMQAIFSE</sequence>
<dbReference type="EMBL" id="CP002480">
    <property type="protein sequence ID" value="ADW69655.1"/>
    <property type="molecule type" value="Genomic_DNA"/>
</dbReference>
<dbReference type="PaxDb" id="1198114-AciX9_2630"/>
<keyword evidence="2" id="KW-1185">Reference proteome</keyword>
<dbReference type="PANTHER" id="PTHR33988:SF3">
    <property type="entry name" value="ENDORIBONUCLEASE TOXIN CHPB-RELATED"/>
    <property type="match status" value="1"/>
</dbReference>
<dbReference type="InterPro" id="IPR003477">
    <property type="entry name" value="PemK-like"/>
</dbReference>
<dbReference type="GO" id="GO:0004521">
    <property type="term" value="F:RNA endonuclease activity"/>
    <property type="evidence" value="ECO:0007669"/>
    <property type="project" value="TreeGrafter"/>
</dbReference>
<dbReference type="Proteomes" id="UP000000343">
    <property type="component" value="Chromosome"/>
</dbReference>
<dbReference type="HOGENOM" id="CLU_121823_2_1_0"/>
<dbReference type="SUPFAM" id="SSF50118">
    <property type="entry name" value="Cell growth inhibitor/plasmid maintenance toxic component"/>
    <property type="match status" value="1"/>
</dbReference>
<dbReference type="OrthoDB" id="129191at2"/>
<protein>
    <submittedName>
        <fullName evidence="1">Transcriptional modulator of MazE/toxin, MazF</fullName>
    </submittedName>
</protein>
<dbReference type="GO" id="GO:0003677">
    <property type="term" value="F:DNA binding"/>
    <property type="evidence" value="ECO:0007669"/>
    <property type="project" value="InterPro"/>
</dbReference>
<proteinExistence type="predicted"/>
<evidence type="ECO:0000313" key="1">
    <source>
        <dbReference type="EMBL" id="ADW69655.1"/>
    </source>
</evidence>
<accession>E8WWJ1</accession>
<dbReference type="GO" id="GO:0006402">
    <property type="term" value="P:mRNA catabolic process"/>
    <property type="evidence" value="ECO:0007669"/>
    <property type="project" value="TreeGrafter"/>
</dbReference>
<dbReference type="PANTHER" id="PTHR33988">
    <property type="entry name" value="ENDORIBONUCLEASE MAZF-RELATED"/>
    <property type="match status" value="1"/>
</dbReference>
<gene>
    <name evidence="1" type="ordered locus">AciX9_2630</name>
</gene>